<feature type="transmembrane region" description="Helical" evidence="6">
    <location>
        <begin position="198"/>
        <end position="217"/>
    </location>
</feature>
<feature type="transmembrane region" description="Helical" evidence="6">
    <location>
        <begin position="425"/>
        <end position="448"/>
    </location>
</feature>
<dbReference type="SUPFAM" id="SSF103473">
    <property type="entry name" value="MFS general substrate transporter"/>
    <property type="match status" value="1"/>
</dbReference>
<dbReference type="Pfam" id="PF00083">
    <property type="entry name" value="Sugar_tr"/>
    <property type="match status" value="1"/>
</dbReference>
<keyword evidence="9" id="KW-1185">Reference proteome</keyword>
<reference evidence="8 9" key="1">
    <citation type="submission" date="2024-01" db="EMBL/GenBank/DDBJ databases">
        <authorList>
            <person name="Allen C."/>
            <person name="Tagirdzhanova G."/>
        </authorList>
    </citation>
    <scope>NUCLEOTIDE SEQUENCE [LARGE SCALE GENOMIC DNA]</scope>
</reference>
<dbReference type="InterPro" id="IPR005828">
    <property type="entry name" value="MFS_sugar_transport-like"/>
</dbReference>
<dbReference type="Gene3D" id="1.20.1250.20">
    <property type="entry name" value="MFS general substrate transporter like domains"/>
    <property type="match status" value="1"/>
</dbReference>
<accession>A0ABP0C9D0</accession>
<feature type="transmembrane region" description="Helical" evidence="6">
    <location>
        <begin position="237"/>
        <end position="255"/>
    </location>
</feature>
<feature type="transmembrane region" description="Helical" evidence="6">
    <location>
        <begin position="491"/>
        <end position="509"/>
    </location>
</feature>
<keyword evidence="3 6" id="KW-0812">Transmembrane</keyword>
<gene>
    <name evidence="8" type="ORF">SBRCBS47491_006926</name>
</gene>
<dbReference type="InterPro" id="IPR020846">
    <property type="entry name" value="MFS_dom"/>
</dbReference>
<feature type="domain" description="Major facilitator superfamily (MFS) profile" evidence="7">
    <location>
        <begin position="61"/>
        <end position="513"/>
    </location>
</feature>
<comment type="subcellular location">
    <subcellularLocation>
        <location evidence="1">Membrane</location>
        <topology evidence="1">Multi-pass membrane protein</topology>
    </subcellularLocation>
</comment>
<dbReference type="PANTHER" id="PTHR48022">
    <property type="entry name" value="PLASTIDIC GLUCOSE TRANSPORTER 4"/>
    <property type="match status" value="1"/>
</dbReference>
<dbReference type="PROSITE" id="PS50850">
    <property type="entry name" value="MFS"/>
    <property type="match status" value="1"/>
</dbReference>
<dbReference type="EMBL" id="CAWUHC010000073">
    <property type="protein sequence ID" value="CAK7228506.1"/>
    <property type="molecule type" value="Genomic_DNA"/>
</dbReference>
<comment type="similarity">
    <text evidence="2">Belongs to the major facilitator superfamily. Sugar transporter (TC 2.A.1.1) family.</text>
</comment>
<feature type="transmembrane region" description="Helical" evidence="6">
    <location>
        <begin position="391"/>
        <end position="413"/>
    </location>
</feature>
<evidence type="ECO:0000256" key="5">
    <source>
        <dbReference type="ARBA" id="ARBA00023136"/>
    </source>
</evidence>
<protein>
    <recommendedName>
        <fullName evidence="7">Major facilitator superfamily (MFS) profile domain-containing protein</fullName>
    </recommendedName>
</protein>
<keyword evidence="5 6" id="KW-0472">Membrane</keyword>
<evidence type="ECO:0000256" key="1">
    <source>
        <dbReference type="ARBA" id="ARBA00004141"/>
    </source>
</evidence>
<proteinExistence type="inferred from homology"/>
<keyword evidence="4 6" id="KW-1133">Transmembrane helix</keyword>
<feature type="transmembrane region" description="Helical" evidence="6">
    <location>
        <begin position="111"/>
        <end position="131"/>
    </location>
</feature>
<dbReference type="InterPro" id="IPR050360">
    <property type="entry name" value="MFS_Sugar_Transporters"/>
</dbReference>
<organism evidence="8 9">
    <name type="scientific">Sporothrix bragantina</name>
    <dbReference type="NCBI Taxonomy" id="671064"/>
    <lineage>
        <taxon>Eukaryota</taxon>
        <taxon>Fungi</taxon>
        <taxon>Dikarya</taxon>
        <taxon>Ascomycota</taxon>
        <taxon>Pezizomycotina</taxon>
        <taxon>Sordariomycetes</taxon>
        <taxon>Sordariomycetidae</taxon>
        <taxon>Ophiostomatales</taxon>
        <taxon>Ophiostomataceae</taxon>
        <taxon>Sporothrix</taxon>
    </lineage>
</organism>
<feature type="transmembrane region" description="Helical" evidence="6">
    <location>
        <begin position="460"/>
        <end position="479"/>
    </location>
</feature>
<evidence type="ECO:0000256" key="4">
    <source>
        <dbReference type="ARBA" id="ARBA00022989"/>
    </source>
</evidence>
<sequence length="561" mass="60782">MKDMDPAVKNASAHVEEAGADWPSSTVVLNRSDFVQAQQDSLGEGSPPWQVIKDNWRTCATIVVVQLNGIILGLEYALLGGLVGVQAFCRTMGSYNEATGMYAVADNTMSLWGGLFGLMQFLGQLFAGWFADRFGRTWCVYLMCLNVYLGVMTEVLSNNKYDYLGAKIIMGSATGIMQVVVPTYVAEITPREIRGISIGMFAFNLSLGSLIGTVVTYGANQAYGSNVMDDRGWKVPLYVGLAAPTIALVGMLLLMPESPYWYILKNRVADARRSLQRLHPNKSAEEVDRLCHELQYTVLKESDEQAANRDASYWECLRGPNLQRTFSALFPSLAQQLVGNQLIQSYSTYFFGIAGLSNSLFGSVIVSVVGLVSAVVAFFLIEMKSVGRWSLVFWGVTGITLSMLAIGIIDSAAGATTSASAGGAYVAFVALFNAAVTIGPGVAGWAYCGETASARLRAKTATLAVGSNAIIGTVTNIVIPFELTAIGPKTGYMFFGIGVVCCVLIYLWIPDITGRSFSQLDELFERRIPARQFKNAVCTGDYGHEHGRHGKGNELDKHEEV</sequence>
<dbReference type="Proteomes" id="UP001642406">
    <property type="component" value="Unassembled WGS sequence"/>
</dbReference>
<feature type="transmembrane region" description="Helical" evidence="6">
    <location>
        <begin position="349"/>
        <end position="379"/>
    </location>
</feature>
<evidence type="ECO:0000313" key="8">
    <source>
        <dbReference type="EMBL" id="CAK7228506.1"/>
    </source>
</evidence>
<feature type="transmembrane region" description="Helical" evidence="6">
    <location>
        <begin position="138"/>
        <end position="156"/>
    </location>
</feature>
<evidence type="ECO:0000256" key="6">
    <source>
        <dbReference type="SAM" id="Phobius"/>
    </source>
</evidence>
<evidence type="ECO:0000256" key="3">
    <source>
        <dbReference type="ARBA" id="ARBA00022692"/>
    </source>
</evidence>
<evidence type="ECO:0000259" key="7">
    <source>
        <dbReference type="PROSITE" id="PS50850"/>
    </source>
</evidence>
<dbReference type="InterPro" id="IPR036259">
    <property type="entry name" value="MFS_trans_sf"/>
</dbReference>
<evidence type="ECO:0000256" key="2">
    <source>
        <dbReference type="ARBA" id="ARBA00010992"/>
    </source>
</evidence>
<dbReference type="PANTHER" id="PTHR48022:SF2">
    <property type="entry name" value="PLASTIDIC GLUCOSE TRANSPORTER 4"/>
    <property type="match status" value="1"/>
</dbReference>
<name>A0ABP0C9D0_9PEZI</name>
<evidence type="ECO:0000313" key="9">
    <source>
        <dbReference type="Proteomes" id="UP001642406"/>
    </source>
</evidence>
<comment type="caution">
    <text evidence="8">The sequence shown here is derived from an EMBL/GenBank/DDBJ whole genome shotgun (WGS) entry which is preliminary data.</text>
</comment>